<dbReference type="Pfam" id="PF00132">
    <property type="entry name" value="Hexapep"/>
    <property type="match status" value="1"/>
</dbReference>
<dbReference type="FunFam" id="2.160.10.10:FF:000025">
    <property type="entry name" value="Hexapeptide-repeat containing-acetyltransferase"/>
    <property type="match status" value="1"/>
</dbReference>
<comment type="caution">
    <text evidence="7">The sequence shown here is derived from an EMBL/GenBank/DDBJ whole genome shotgun (WGS) entry which is preliminary data.</text>
</comment>
<dbReference type="InterPro" id="IPR039369">
    <property type="entry name" value="LacA-like"/>
</dbReference>
<evidence type="ECO:0000313" key="8">
    <source>
        <dbReference type="Proteomes" id="UP000051804"/>
    </source>
</evidence>
<evidence type="ECO:0000256" key="3">
    <source>
        <dbReference type="ARBA" id="ARBA00022737"/>
    </source>
</evidence>
<dbReference type="PANTHER" id="PTHR43017:SF1">
    <property type="entry name" value="ACETYLTRANSFERASE YJL218W-RELATED"/>
    <property type="match status" value="1"/>
</dbReference>
<evidence type="ECO:0000256" key="2">
    <source>
        <dbReference type="ARBA" id="ARBA00022679"/>
    </source>
</evidence>
<dbReference type="OrthoDB" id="9812571at2"/>
<name>A0A0R1JI65_9LACO</name>
<dbReference type="PANTHER" id="PTHR43017">
    <property type="entry name" value="GALACTOSIDE O-ACETYLTRANSFERASE"/>
    <property type="match status" value="1"/>
</dbReference>
<feature type="domain" description="Maltose/galactoside acetyltransferase" evidence="6">
    <location>
        <begin position="6"/>
        <end position="60"/>
    </location>
</feature>
<dbReference type="PATRIC" id="fig|1291734.4.peg.188"/>
<dbReference type="InterPro" id="IPR024688">
    <property type="entry name" value="Mac_dom"/>
</dbReference>
<keyword evidence="8" id="KW-1185">Reference proteome</keyword>
<comment type="similarity">
    <text evidence="1 5">Belongs to the transferase hexapeptide repeat family.</text>
</comment>
<dbReference type="AlphaFoldDB" id="A0A0R1JI65"/>
<evidence type="ECO:0000256" key="1">
    <source>
        <dbReference type="ARBA" id="ARBA00007274"/>
    </source>
</evidence>
<dbReference type="CDD" id="cd03357">
    <property type="entry name" value="LbH_MAT_GAT"/>
    <property type="match status" value="1"/>
</dbReference>
<proteinExistence type="inferred from homology"/>
<sequence>MTKTEQEKSFAGELYQPYDPALVAARDVTIHKLWDYNHLYPLKREERTAALRDLLGGMGANCVIEQPLFCTYGSNTTVGDNFYMNVNGKLMDSGKITIGNNVMLAPNVSLITEEHPQDAATRNQALEYAHPITLGDNVWLCTNVLVLPGVTIGENTVVGAGSVVTKNLPANSLAVGNPARVIRAVAGSDRR</sequence>
<keyword evidence="3" id="KW-0677">Repeat</keyword>
<gene>
    <name evidence="7" type="ORF">FD02_GL000180</name>
</gene>
<organism evidence="7 8">
    <name type="scientific">Lacticaseibacillus nasuensis JCM 17158</name>
    <dbReference type="NCBI Taxonomy" id="1291734"/>
    <lineage>
        <taxon>Bacteria</taxon>
        <taxon>Bacillati</taxon>
        <taxon>Bacillota</taxon>
        <taxon>Bacilli</taxon>
        <taxon>Lactobacillales</taxon>
        <taxon>Lactobacillaceae</taxon>
        <taxon>Lacticaseibacillus</taxon>
    </lineage>
</organism>
<dbReference type="Proteomes" id="UP000051804">
    <property type="component" value="Unassembled WGS sequence"/>
</dbReference>
<dbReference type="EMBL" id="AZDJ01000030">
    <property type="protein sequence ID" value="KRK70997.1"/>
    <property type="molecule type" value="Genomic_DNA"/>
</dbReference>
<dbReference type="InterPro" id="IPR001451">
    <property type="entry name" value="Hexapep"/>
</dbReference>
<evidence type="ECO:0000256" key="5">
    <source>
        <dbReference type="RuleBase" id="RU367021"/>
    </source>
</evidence>
<dbReference type="Pfam" id="PF12464">
    <property type="entry name" value="Mac"/>
    <property type="match status" value="1"/>
</dbReference>
<reference evidence="7 8" key="1">
    <citation type="journal article" date="2015" name="Genome Announc.">
        <title>Expanding the biotechnology potential of lactobacilli through comparative genomics of 213 strains and associated genera.</title>
        <authorList>
            <person name="Sun Z."/>
            <person name="Harris H.M."/>
            <person name="McCann A."/>
            <person name="Guo C."/>
            <person name="Argimon S."/>
            <person name="Zhang W."/>
            <person name="Yang X."/>
            <person name="Jeffery I.B."/>
            <person name="Cooney J.C."/>
            <person name="Kagawa T.F."/>
            <person name="Liu W."/>
            <person name="Song Y."/>
            <person name="Salvetti E."/>
            <person name="Wrobel A."/>
            <person name="Rasinkangas P."/>
            <person name="Parkhill J."/>
            <person name="Rea M.C."/>
            <person name="O'Sullivan O."/>
            <person name="Ritari J."/>
            <person name="Douillard F.P."/>
            <person name="Paul Ross R."/>
            <person name="Yang R."/>
            <person name="Briner A.E."/>
            <person name="Felis G.E."/>
            <person name="de Vos W.M."/>
            <person name="Barrangou R."/>
            <person name="Klaenhammer T.R."/>
            <person name="Caufield P.W."/>
            <person name="Cui Y."/>
            <person name="Zhang H."/>
            <person name="O'Toole P.W."/>
        </authorList>
    </citation>
    <scope>NUCLEOTIDE SEQUENCE [LARGE SCALE GENOMIC DNA]</scope>
    <source>
        <strain evidence="7 8">JCM 17158</strain>
    </source>
</reference>
<evidence type="ECO:0000313" key="7">
    <source>
        <dbReference type="EMBL" id="KRK70997.1"/>
    </source>
</evidence>
<dbReference type="GO" id="GO:0008870">
    <property type="term" value="F:galactoside O-acetyltransferase activity"/>
    <property type="evidence" value="ECO:0007669"/>
    <property type="project" value="TreeGrafter"/>
</dbReference>
<dbReference type="InterPro" id="IPR011004">
    <property type="entry name" value="Trimer_LpxA-like_sf"/>
</dbReference>
<dbReference type="Gene3D" id="2.160.10.10">
    <property type="entry name" value="Hexapeptide repeat proteins"/>
    <property type="match status" value="1"/>
</dbReference>
<evidence type="ECO:0000259" key="6">
    <source>
        <dbReference type="SMART" id="SM01266"/>
    </source>
</evidence>
<protein>
    <recommendedName>
        <fullName evidence="5">Acetyltransferase</fullName>
        <ecNumber evidence="5">2.3.1.-</ecNumber>
    </recommendedName>
</protein>
<keyword evidence="2 5" id="KW-0808">Transferase</keyword>
<accession>A0A0R1JI65</accession>
<dbReference type="STRING" id="1291734.FD02_GL000180"/>
<evidence type="ECO:0000256" key="4">
    <source>
        <dbReference type="ARBA" id="ARBA00023315"/>
    </source>
</evidence>
<dbReference type="SUPFAM" id="SSF51161">
    <property type="entry name" value="Trimeric LpxA-like enzymes"/>
    <property type="match status" value="1"/>
</dbReference>
<dbReference type="SMART" id="SM01266">
    <property type="entry name" value="Mac"/>
    <property type="match status" value="1"/>
</dbReference>
<keyword evidence="4 5" id="KW-0012">Acyltransferase</keyword>
<dbReference type="EC" id="2.3.1.-" evidence="5"/>
<dbReference type="RefSeq" id="WP_054723310.1">
    <property type="nucleotide sequence ID" value="NZ_AZDJ01000030.1"/>
</dbReference>